<protein>
    <recommendedName>
        <fullName evidence="4">Tetratricopeptide repeat protein</fullName>
    </recommendedName>
</protein>
<gene>
    <name evidence="2" type="ORF">DQQ10_25490</name>
</gene>
<keyword evidence="3" id="KW-1185">Reference proteome</keyword>
<proteinExistence type="predicted"/>
<evidence type="ECO:0000256" key="1">
    <source>
        <dbReference type="SAM" id="SignalP"/>
    </source>
</evidence>
<reference evidence="2 3" key="1">
    <citation type="submission" date="2018-06" db="EMBL/GenBank/DDBJ databases">
        <title>Chryseolinea flavus sp. nov., a member of the phylum Bacteroidetes isolated from soil.</title>
        <authorList>
            <person name="Li Y."/>
            <person name="Wang J."/>
        </authorList>
    </citation>
    <scope>NUCLEOTIDE SEQUENCE [LARGE SCALE GENOMIC DNA]</scope>
    <source>
        <strain evidence="2 3">SDU1-6</strain>
    </source>
</reference>
<dbReference type="Proteomes" id="UP000251889">
    <property type="component" value="Unassembled WGS sequence"/>
</dbReference>
<dbReference type="EMBL" id="QMFY01000022">
    <property type="protein sequence ID" value="RAV98090.1"/>
    <property type="molecule type" value="Genomic_DNA"/>
</dbReference>
<evidence type="ECO:0000313" key="3">
    <source>
        <dbReference type="Proteomes" id="UP000251889"/>
    </source>
</evidence>
<keyword evidence="1" id="KW-0732">Signal</keyword>
<organism evidence="2 3">
    <name type="scientific">Pseudochryseolinea flava</name>
    <dbReference type="NCBI Taxonomy" id="2059302"/>
    <lineage>
        <taxon>Bacteria</taxon>
        <taxon>Pseudomonadati</taxon>
        <taxon>Bacteroidota</taxon>
        <taxon>Cytophagia</taxon>
        <taxon>Cytophagales</taxon>
        <taxon>Fulvivirgaceae</taxon>
        <taxon>Pseudochryseolinea</taxon>
    </lineage>
</organism>
<feature type="signal peptide" evidence="1">
    <location>
        <begin position="1"/>
        <end position="21"/>
    </location>
</feature>
<feature type="chain" id="PRO_5016629242" description="Tetratricopeptide repeat protein" evidence="1">
    <location>
        <begin position="22"/>
        <end position="214"/>
    </location>
</feature>
<sequence>MKNYSKLLLIIIFFNVSAAFANDEKYIAAMQKNIDALYKAQDPAAIQNVVNALDRIAAAEKTKWEPQYYIGYGYVMMAFRESDKVKKDSYLDLSLAAINKGKELLPNDSEFAALEGFVHMIRVTVDPPTRGPQFGRLSMEMFEKSLALNPENPRALALKAQMQYGTAKFFGQSTTEACTTLNASLTKFETFKSENVLAPTWGKIMADGMKEDCK</sequence>
<accession>A0A364XVG6</accession>
<evidence type="ECO:0008006" key="4">
    <source>
        <dbReference type="Google" id="ProtNLM"/>
    </source>
</evidence>
<comment type="caution">
    <text evidence="2">The sequence shown here is derived from an EMBL/GenBank/DDBJ whole genome shotgun (WGS) entry which is preliminary data.</text>
</comment>
<evidence type="ECO:0000313" key="2">
    <source>
        <dbReference type="EMBL" id="RAV98090.1"/>
    </source>
</evidence>
<dbReference type="AlphaFoldDB" id="A0A364XVG6"/>
<name>A0A364XVG6_9BACT</name>